<evidence type="ECO:0000313" key="4">
    <source>
        <dbReference type="Proteomes" id="UP000199391"/>
    </source>
</evidence>
<protein>
    <submittedName>
        <fullName evidence="3">Predicted dehydrogenase</fullName>
    </submittedName>
</protein>
<dbReference type="GO" id="GO:0000166">
    <property type="term" value="F:nucleotide binding"/>
    <property type="evidence" value="ECO:0007669"/>
    <property type="project" value="InterPro"/>
</dbReference>
<proteinExistence type="predicted"/>
<dbReference type="InterPro" id="IPR000683">
    <property type="entry name" value="Gfo/Idh/MocA-like_OxRdtase_N"/>
</dbReference>
<organism evidence="3 4">
    <name type="scientific">Pseudoduganella namucuonensis</name>
    <dbReference type="NCBI Taxonomy" id="1035707"/>
    <lineage>
        <taxon>Bacteria</taxon>
        <taxon>Pseudomonadati</taxon>
        <taxon>Pseudomonadota</taxon>
        <taxon>Betaproteobacteria</taxon>
        <taxon>Burkholderiales</taxon>
        <taxon>Oxalobacteraceae</taxon>
        <taxon>Telluria group</taxon>
        <taxon>Pseudoduganella</taxon>
    </lineage>
</organism>
<dbReference type="RefSeq" id="WP_229490895.1">
    <property type="nucleotide sequence ID" value="NZ_FPBO01000044.1"/>
</dbReference>
<dbReference type="InterPro" id="IPR051317">
    <property type="entry name" value="Gfo/Idh/MocA_oxidoreduct"/>
</dbReference>
<dbReference type="EMBL" id="FPBO01000044">
    <property type="protein sequence ID" value="SFV15046.1"/>
    <property type="molecule type" value="Genomic_DNA"/>
</dbReference>
<dbReference type="PANTHER" id="PTHR43708:SF3">
    <property type="entry name" value="OXIDOREDUCTASE"/>
    <property type="match status" value="1"/>
</dbReference>
<feature type="domain" description="Gfo/Idh/MocA-like oxidoreductase N-terminal" evidence="1">
    <location>
        <begin position="14"/>
        <end position="141"/>
    </location>
</feature>
<dbReference type="Pfam" id="PF22725">
    <property type="entry name" value="GFO_IDH_MocA_C3"/>
    <property type="match status" value="1"/>
</dbReference>
<dbReference type="SUPFAM" id="SSF55347">
    <property type="entry name" value="Glyceraldehyde-3-phosphate dehydrogenase-like, C-terminal domain"/>
    <property type="match status" value="1"/>
</dbReference>
<keyword evidence="4" id="KW-1185">Reference proteome</keyword>
<evidence type="ECO:0000259" key="1">
    <source>
        <dbReference type="Pfam" id="PF01408"/>
    </source>
</evidence>
<dbReference type="SUPFAM" id="SSF51735">
    <property type="entry name" value="NAD(P)-binding Rossmann-fold domains"/>
    <property type="match status" value="1"/>
</dbReference>
<dbReference type="PANTHER" id="PTHR43708">
    <property type="entry name" value="CONSERVED EXPRESSED OXIDOREDUCTASE (EUROFUNG)"/>
    <property type="match status" value="1"/>
</dbReference>
<dbReference type="Pfam" id="PF01408">
    <property type="entry name" value="GFO_IDH_MocA"/>
    <property type="match status" value="1"/>
</dbReference>
<reference evidence="4" key="1">
    <citation type="submission" date="2016-10" db="EMBL/GenBank/DDBJ databases">
        <authorList>
            <person name="Varghese N."/>
            <person name="Submissions S."/>
        </authorList>
    </citation>
    <scope>NUCLEOTIDE SEQUENCE [LARGE SCALE GENOMIC DNA]</scope>
    <source>
        <strain evidence="4">CGMCC 1.11014</strain>
    </source>
</reference>
<dbReference type="InterPro" id="IPR055170">
    <property type="entry name" value="GFO_IDH_MocA-like_dom"/>
</dbReference>
<name>A0A1I7LZF8_9BURK</name>
<dbReference type="InterPro" id="IPR036291">
    <property type="entry name" value="NAD(P)-bd_dom_sf"/>
</dbReference>
<gene>
    <name evidence="3" type="ORF">SAMN05216552_104437</name>
</gene>
<evidence type="ECO:0000313" key="3">
    <source>
        <dbReference type="EMBL" id="SFV15046.1"/>
    </source>
</evidence>
<dbReference type="AlphaFoldDB" id="A0A1I7LZF8"/>
<dbReference type="Gene3D" id="3.30.360.10">
    <property type="entry name" value="Dihydrodipicolinate Reductase, domain 2"/>
    <property type="match status" value="1"/>
</dbReference>
<feature type="domain" description="GFO/IDH/MocA-like oxidoreductase" evidence="2">
    <location>
        <begin position="151"/>
        <end position="283"/>
    </location>
</feature>
<evidence type="ECO:0000259" key="2">
    <source>
        <dbReference type="Pfam" id="PF22725"/>
    </source>
</evidence>
<dbReference type="Proteomes" id="UP000199391">
    <property type="component" value="Unassembled WGS sequence"/>
</dbReference>
<sequence length="391" mass="42213">MSAPREALAGRRLRLGMVGGGQGGFIGAIHRYAARLDDEYELVAAALSSDAERALESGRALRLDPQRLYTDFRDMASREAARPDGIDVVSIVVPNHLHHAVASAFLEAGIHVMCDKPLTTTLKDGLRLRELAERHDCLFGLTHNYSGYPLVRAARELVEAGELGEIRIVQVEYAQDWLARPIEDSGDRQAAWRTDPALAGPAGCLGDIGSHAAHLAEYVTGMTPSEISADLSSLVAGRRLDDHVQMQLRYANGARGMLWASQVASGEENGLRLRVYGARASLRWQQETPNELWLSVQGEPARRLTRGMRGLPAAAGAASRLPPGHPEGFIEAFAQLYRDFAHDVRAHQAGQAGLAGARRVPGLDAGIRGLQLISAALASQRANAGWVALPR</sequence>
<dbReference type="Gene3D" id="3.40.50.720">
    <property type="entry name" value="NAD(P)-binding Rossmann-like Domain"/>
    <property type="match status" value="1"/>
</dbReference>
<dbReference type="STRING" id="1035707.SAMN05216552_104437"/>
<accession>A0A1I7LZF8</accession>